<dbReference type="InterPro" id="IPR011009">
    <property type="entry name" value="Kinase-like_dom_sf"/>
</dbReference>
<dbReference type="AlphaFoldDB" id="A0AAN7AEX4"/>
<sequence length="593" mass="66623">MADDSFNLPGPHFVLVPYNKAARTVINSNLALQCIDDEDGQVIGLDLDFSKSPVFHLGWAQPDATTIFLPDSRSIKRPHISSLHASFELVPEPGAVLLSDHTNSGFVETFPAPNSYAHTVRFRKSSPYRSVMVANGINTHVAFGDDMRYQFELRWRRPGMYEFDNDNPYNLGPEESKSRRYVAHSKLGGGSYGTVYKALNVNTGGWMAVKKFHNLTGKRLQFLTREVQNLTKDELRAHPHILAILDSVGGSEKDRWGEIFMPLKQGSLKDLFETIEDEAAQWSLSNMVLRQMLLALQCLERNGIVHRDVKPDNILWDYASDESYQFLLGDFGLSNDPDLAVTAAGTEPFMAPEIFHQQKQTTKVDIWSLFATVAWMRNSQFRDTCSRLRASDLHRLISDISKLPGYANIRRMAHWLPKERPSAKRQLAILDLEAESGAEAYDAESAFEDGSTEQEVEEDGLSADFQGMSLLQSGQTTWGPGSGNSEYPEVPYYETYINWEMGQAGPSGDFSVYQPPGDGSSDRPRGAPRAGAYVAPYEETYVPAKSRDSDEGTVIPDYGTVQAATMTPEESEFRYQQYLEERRMLKGKNRDNM</sequence>
<gene>
    <name evidence="14" type="ORF">QBC35DRAFT_114645</name>
</gene>
<feature type="domain" description="Protein kinase" evidence="13">
    <location>
        <begin position="181"/>
        <end position="432"/>
    </location>
</feature>
<dbReference type="GO" id="GO:0010506">
    <property type="term" value="P:regulation of autophagy"/>
    <property type="evidence" value="ECO:0007669"/>
    <property type="project" value="InterPro"/>
</dbReference>
<reference evidence="14" key="1">
    <citation type="journal article" date="2023" name="Mol. Phylogenet. Evol.">
        <title>Genome-scale phylogeny and comparative genomics of the fungal order Sordariales.</title>
        <authorList>
            <person name="Hensen N."/>
            <person name="Bonometti L."/>
            <person name="Westerberg I."/>
            <person name="Brannstrom I.O."/>
            <person name="Guillou S."/>
            <person name="Cros-Aarteil S."/>
            <person name="Calhoun S."/>
            <person name="Haridas S."/>
            <person name="Kuo A."/>
            <person name="Mondo S."/>
            <person name="Pangilinan J."/>
            <person name="Riley R."/>
            <person name="LaButti K."/>
            <person name="Andreopoulos B."/>
            <person name="Lipzen A."/>
            <person name="Chen C."/>
            <person name="Yan M."/>
            <person name="Daum C."/>
            <person name="Ng V."/>
            <person name="Clum A."/>
            <person name="Steindorff A."/>
            <person name="Ohm R.A."/>
            <person name="Martin F."/>
            <person name="Silar P."/>
            <person name="Natvig D.O."/>
            <person name="Lalanne C."/>
            <person name="Gautier V."/>
            <person name="Ament-Velasquez S.L."/>
            <person name="Kruys A."/>
            <person name="Hutchinson M.I."/>
            <person name="Powell A.J."/>
            <person name="Barry K."/>
            <person name="Miller A.N."/>
            <person name="Grigoriev I.V."/>
            <person name="Debuchy R."/>
            <person name="Gladieux P."/>
            <person name="Hiltunen Thoren M."/>
            <person name="Johannesson H."/>
        </authorList>
    </citation>
    <scope>NUCLEOTIDE SEQUENCE</scope>
    <source>
        <strain evidence="14">PSN309</strain>
    </source>
</reference>
<keyword evidence="4" id="KW-0808">Transferase</keyword>
<comment type="caution">
    <text evidence="14">The sequence shown here is derived from an EMBL/GenBank/DDBJ whole genome shotgun (WGS) entry which is preliminary data.</text>
</comment>
<dbReference type="PANTHER" id="PTHR24348">
    <property type="entry name" value="SERINE/THREONINE-PROTEIN KINASE UNC-51-RELATED"/>
    <property type="match status" value="1"/>
</dbReference>
<evidence type="ECO:0000256" key="10">
    <source>
        <dbReference type="ARBA" id="ARBA00047899"/>
    </source>
</evidence>
<feature type="binding site" evidence="12">
    <location>
        <position position="211"/>
    </location>
    <ligand>
        <name>ATP</name>
        <dbReference type="ChEBI" id="CHEBI:30616"/>
    </ligand>
</feature>
<evidence type="ECO:0000256" key="12">
    <source>
        <dbReference type="PROSITE-ProRule" id="PRU10141"/>
    </source>
</evidence>
<dbReference type="GO" id="GO:0004674">
    <property type="term" value="F:protein serine/threonine kinase activity"/>
    <property type="evidence" value="ECO:0007669"/>
    <property type="project" value="UniProtKB-KW"/>
</dbReference>
<dbReference type="PROSITE" id="PS00107">
    <property type="entry name" value="PROTEIN_KINASE_ATP"/>
    <property type="match status" value="1"/>
</dbReference>
<evidence type="ECO:0000256" key="4">
    <source>
        <dbReference type="ARBA" id="ARBA00022679"/>
    </source>
</evidence>
<organism evidence="14 15">
    <name type="scientific">Podospora australis</name>
    <dbReference type="NCBI Taxonomy" id="1536484"/>
    <lineage>
        <taxon>Eukaryota</taxon>
        <taxon>Fungi</taxon>
        <taxon>Dikarya</taxon>
        <taxon>Ascomycota</taxon>
        <taxon>Pezizomycotina</taxon>
        <taxon>Sordariomycetes</taxon>
        <taxon>Sordariomycetidae</taxon>
        <taxon>Sordariales</taxon>
        <taxon>Podosporaceae</taxon>
        <taxon>Podospora</taxon>
    </lineage>
</organism>
<dbReference type="GO" id="GO:0034727">
    <property type="term" value="P:piecemeal microautophagy of the nucleus"/>
    <property type="evidence" value="ECO:0007669"/>
    <property type="project" value="TreeGrafter"/>
</dbReference>
<dbReference type="Gene3D" id="1.10.510.10">
    <property type="entry name" value="Transferase(Phosphotransferase) domain 1"/>
    <property type="match status" value="1"/>
</dbReference>
<name>A0AAN7AEX4_9PEZI</name>
<dbReference type="InterPro" id="IPR017441">
    <property type="entry name" value="Protein_kinase_ATP_BS"/>
</dbReference>
<evidence type="ECO:0000256" key="5">
    <source>
        <dbReference type="ARBA" id="ARBA00022741"/>
    </source>
</evidence>
<dbReference type="PROSITE" id="PS50011">
    <property type="entry name" value="PROTEIN_KINASE_DOM"/>
    <property type="match status" value="1"/>
</dbReference>
<dbReference type="GO" id="GO:0000045">
    <property type="term" value="P:autophagosome assembly"/>
    <property type="evidence" value="ECO:0007669"/>
    <property type="project" value="TreeGrafter"/>
</dbReference>
<dbReference type="GO" id="GO:0005524">
    <property type="term" value="F:ATP binding"/>
    <property type="evidence" value="ECO:0007669"/>
    <property type="project" value="UniProtKB-UniRule"/>
</dbReference>
<dbReference type="GO" id="GO:0005829">
    <property type="term" value="C:cytosol"/>
    <property type="evidence" value="ECO:0007669"/>
    <property type="project" value="TreeGrafter"/>
</dbReference>
<evidence type="ECO:0000256" key="9">
    <source>
        <dbReference type="ARBA" id="ARBA00030237"/>
    </source>
</evidence>
<keyword evidence="8" id="KW-0653">Protein transport</keyword>
<dbReference type="Gene3D" id="3.30.200.20">
    <property type="entry name" value="Phosphorylase Kinase, domain 1"/>
    <property type="match status" value="1"/>
</dbReference>
<dbReference type="SMART" id="SM00220">
    <property type="entry name" value="S_TKc"/>
    <property type="match status" value="1"/>
</dbReference>
<keyword evidence="8" id="KW-0813">Transport</keyword>
<dbReference type="GO" id="GO:0005776">
    <property type="term" value="C:autophagosome"/>
    <property type="evidence" value="ECO:0007669"/>
    <property type="project" value="TreeGrafter"/>
</dbReference>
<evidence type="ECO:0000256" key="11">
    <source>
        <dbReference type="ARBA" id="ARBA00048679"/>
    </source>
</evidence>
<evidence type="ECO:0000313" key="14">
    <source>
        <dbReference type="EMBL" id="KAK4183367.1"/>
    </source>
</evidence>
<keyword evidence="7 12" id="KW-0067">ATP-binding</keyword>
<dbReference type="GO" id="GO:0061709">
    <property type="term" value="P:reticulophagy"/>
    <property type="evidence" value="ECO:0007669"/>
    <property type="project" value="TreeGrafter"/>
</dbReference>
<dbReference type="PANTHER" id="PTHR24348:SF22">
    <property type="entry name" value="NON-SPECIFIC SERINE_THREONINE PROTEIN KINASE"/>
    <property type="match status" value="1"/>
</dbReference>
<evidence type="ECO:0000256" key="3">
    <source>
        <dbReference type="ARBA" id="ARBA00022527"/>
    </source>
</evidence>
<comment type="subcellular location">
    <subcellularLocation>
        <location evidence="1">Preautophagosomal structure membrane</location>
        <topology evidence="1">Peripheral membrane protein</topology>
    </subcellularLocation>
</comment>
<proteinExistence type="predicted"/>
<dbReference type="GO" id="GO:0015031">
    <property type="term" value="P:protein transport"/>
    <property type="evidence" value="ECO:0007669"/>
    <property type="project" value="UniProtKB-KW"/>
</dbReference>
<comment type="catalytic activity">
    <reaction evidence="10">
        <text>L-threonyl-[protein] + ATP = O-phospho-L-threonyl-[protein] + ADP + H(+)</text>
        <dbReference type="Rhea" id="RHEA:46608"/>
        <dbReference type="Rhea" id="RHEA-COMP:11060"/>
        <dbReference type="Rhea" id="RHEA-COMP:11605"/>
        <dbReference type="ChEBI" id="CHEBI:15378"/>
        <dbReference type="ChEBI" id="CHEBI:30013"/>
        <dbReference type="ChEBI" id="CHEBI:30616"/>
        <dbReference type="ChEBI" id="CHEBI:61977"/>
        <dbReference type="ChEBI" id="CHEBI:456216"/>
        <dbReference type="EC" id="2.7.11.1"/>
    </reaction>
</comment>
<dbReference type="CDD" id="cd00180">
    <property type="entry name" value="PKc"/>
    <property type="match status" value="1"/>
</dbReference>
<keyword evidence="5 12" id="KW-0547">Nucleotide-binding</keyword>
<dbReference type="SUPFAM" id="SSF56112">
    <property type="entry name" value="Protein kinase-like (PK-like)"/>
    <property type="match status" value="1"/>
</dbReference>
<evidence type="ECO:0000256" key="2">
    <source>
        <dbReference type="ARBA" id="ARBA00012513"/>
    </source>
</evidence>
<comment type="catalytic activity">
    <reaction evidence="11">
        <text>L-seryl-[protein] + ATP = O-phospho-L-seryl-[protein] + ADP + H(+)</text>
        <dbReference type="Rhea" id="RHEA:17989"/>
        <dbReference type="Rhea" id="RHEA-COMP:9863"/>
        <dbReference type="Rhea" id="RHEA-COMP:11604"/>
        <dbReference type="ChEBI" id="CHEBI:15378"/>
        <dbReference type="ChEBI" id="CHEBI:29999"/>
        <dbReference type="ChEBI" id="CHEBI:30616"/>
        <dbReference type="ChEBI" id="CHEBI:83421"/>
        <dbReference type="ChEBI" id="CHEBI:456216"/>
        <dbReference type="EC" id="2.7.11.1"/>
    </reaction>
</comment>
<dbReference type="EMBL" id="MU864554">
    <property type="protein sequence ID" value="KAK4183367.1"/>
    <property type="molecule type" value="Genomic_DNA"/>
</dbReference>
<evidence type="ECO:0000256" key="1">
    <source>
        <dbReference type="ARBA" id="ARBA00004623"/>
    </source>
</evidence>
<keyword evidence="15" id="KW-1185">Reference proteome</keyword>
<dbReference type="InterPro" id="IPR000719">
    <property type="entry name" value="Prot_kinase_dom"/>
</dbReference>
<evidence type="ECO:0000256" key="6">
    <source>
        <dbReference type="ARBA" id="ARBA00022777"/>
    </source>
</evidence>
<accession>A0AAN7AEX4</accession>
<dbReference type="EC" id="2.7.11.1" evidence="2"/>
<reference evidence="14" key="2">
    <citation type="submission" date="2023-05" db="EMBL/GenBank/DDBJ databases">
        <authorList>
            <consortium name="Lawrence Berkeley National Laboratory"/>
            <person name="Steindorff A."/>
            <person name="Hensen N."/>
            <person name="Bonometti L."/>
            <person name="Westerberg I."/>
            <person name="Brannstrom I.O."/>
            <person name="Guillou S."/>
            <person name="Cros-Aarteil S."/>
            <person name="Calhoun S."/>
            <person name="Haridas S."/>
            <person name="Kuo A."/>
            <person name="Mondo S."/>
            <person name="Pangilinan J."/>
            <person name="Riley R."/>
            <person name="Labutti K."/>
            <person name="Andreopoulos B."/>
            <person name="Lipzen A."/>
            <person name="Chen C."/>
            <person name="Yanf M."/>
            <person name="Daum C."/>
            <person name="Ng V."/>
            <person name="Clum A."/>
            <person name="Ohm R."/>
            <person name="Martin F."/>
            <person name="Silar P."/>
            <person name="Natvig D."/>
            <person name="Lalanne C."/>
            <person name="Gautier V."/>
            <person name="Ament-Velasquez S.L."/>
            <person name="Kruys A."/>
            <person name="Hutchinson M.I."/>
            <person name="Powell A.J."/>
            <person name="Barry K."/>
            <person name="Miller A.N."/>
            <person name="Grigoriev I.V."/>
            <person name="Debuchy R."/>
            <person name="Gladieux P."/>
            <person name="Thoren M.H."/>
            <person name="Johannesson H."/>
        </authorList>
    </citation>
    <scope>NUCLEOTIDE SEQUENCE</scope>
    <source>
        <strain evidence="14">PSN309</strain>
    </source>
</reference>
<dbReference type="GO" id="GO:0034045">
    <property type="term" value="C:phagophore assembly site membrane"/>
    <property type="evidence" value="ECO:0007669"/>
    <property type="project" value="UniProtKB-SubCell"/>
</dbReference>
<protein>
    <recommendedName>
        <fullName evidence="2">non-specific serine/threonine protein kinase</fullName>
        <ecNumber evidence="2">2.7.11.1</ecNumber>
    </recommendedName>
    <alternativeName>
        <fullName evidence="9">Autophagy-related protein 1</fullName>
    </alternativeName>
</protein>
<keyword evidence="3" id="KW-0723">Serine/threonine-protein kinase</keyword>
<keyword evidence="6 14" id="KW-0418">Kinase</keyword>
<evidence type="ECO:0000259" key="13">
    <source>
        <dbReference type="PROSITE" id="PS50011"/>
    </source>
</evidence>
<dbReference type="GO" id="GO:0042594">
    <property type="term" value="P:response to starvation"/>
    <property type="evidence" value="ECO:0007669"/>
    <property type="project" value="TreeGrafter"/>
</dbReference>
<dbReference type="InterPro" id="IPR045269">
    <property type="entry name" value="Atg1-like"/>
</dbReference>
<dbReference type="Pfam" id="PF00069">
    <property type="entry name" value="Pkinase"/>
    <property type="match status" value="1"/>
</dbReference>
<evidence type="ECO:0000256" key="7">
    <source>
        <dbReference type="ARBA" id="ARBA00022840"/>
    </source>
</evidence>
<evidence type="ECO:0000313" key="15">
    <source>
        <dbReference type="Proteomes" id="UP001302126"/>
    </source>
</evidence>
<dbReference type="Proteomes" id="UP001302126">
    <property type="component" value="Unassembled WGS sequence"/>
</dbReference>
<evidence type="ECO:0000256" key="8">
    <source>
        <dbReference type="ARBA" id="ARBA00022927"/>
    </source>
</evidence>
<dbReference type="GO" id="GO:0000422">
    <property type="term" value="P:autophagy of mitochondrion"/>
    <property type="evidence" value="ECO:0007669"/>
    <property type="project" value="TreeGrafter"/>
</dbReference>